<dbReference type="PANTHER" id="PTHR12001:SF85">
    <property type="entry name" value="SHORT CHAIN ISOPRENYL DIPHOSPHATE SYNTHASE"/>
    <property type="match status" value="1"/>
</dbReference>
<sequence>MTKKELASELLEKLEKFLSEADFGKSPQELYDPITYILSLGGKRIRPILSLLSYGMYRSDVEKILPQAAAVEVFHNFTLMHDDIMDEAPLRRSKPTVHEKWNDNIAILSGDVMLVRAYDLLLNSPSDKLKQLIRDFNQTAAEVCEGQQFDMNFETRETVSEDEYLEMIRLKTAVLLGFALKMGAYLADADPKDMAKLYEFGVDIGVGFQLKDDLLDVFADQSKFGKQVGGDIISNKKTFLLIKALELAEGETAQELNDWLAKTEFNKEEKVAAVTKIYNSLGIKELTEAKMNSYFDEAFEALGEINFNNQEYFDTLEGVARKLVHRER</sequence>
<dbReference type="InterPro" id="IPR008949">
    <property type="entry name" value="Isoprenoid_synthase_dom_sf"/>
</dbReference>
<dbReference type="SFLD" id="SFLDG01017">
    <property type="entry name" value="Polyprenyl_Transferase_Like"/>
    <property type="match status" value="1"/>
</dbReference>
<comment type="cofactor">
    <cofactor evidence="1">
        <name>Mg(2+)</name>
        <dbReference type="ChEBI" id="CHEBI:18420"/>
    </cofactor>
</comment>
<dbReference type="Proteomes" id="UP001171916">
    <property type="component" value="Unassembled WGS sequence"/>
</dbReference>
<keyword evidence="3 6" id="KW-0808">Transferase</keyword>
<protein>
    <submittedName>
        <fullName evidence="7">Polyprenyl synthetase family protein</fullName>
    </submittedName>
</protein>
<accession>A0ABT7YH71</accession>
<dbReference type="PROSITE" id="PS00444">
    <property type="entry name" value="POLYPRENYL_SYNTHASE_2"/>
    <property type="match status" value="1"/>
</dbReference>
<dbReference type="SUPFAM" id="SSF48576">
    <property type="entry name" value="Terpenoid synthases"/>
    <property type="match status" value="1"/>
</dbReference>
<dbReference type="InterPro" id="IPR033749">
    <property type="entry name" value="Polyprenyl_synt_CS"/>
</dbReference>
<evidence type="ECO:0000256" key="1">
    <source>
        <dbReference type="ARBA" id="ARBA00001946"/>
    </source>
</evidence>
<dbReference type="InterPro" id="IPR000092">
    <property type="entry name" value="Polyprenyl_synt"/>
</dbReference>
<dbReference type="CDD" id="cd00685">
    <property type="entry name" value="Trans_IPPS_HT"/>
    <property type="match status" value="1"/>
</dbReference>
<dbReference type="SFLD" id="SFLDS00005">
    <property type="entry name" value="Isoprenoid_Synthase_Type_I"/>
    <property type="match status" value="1"/>
</dbReference>
<dbReference type="Pfam" id="PF00348">
    <property type="entry name" value="polyprenyl_synt"/>
    <property type="match status" value="1"/>
</dbReference>
<evidence type="ECO:0000313" key="7">
    <source>
        <dbReference type="EMBL" id="MDN3205880.1"/>
    </source>
</evidence>
<evidence type="ECO:0000256" key="4">
    <source>
        <dbReference type="ARBA" id="ARBA00022723"/>
    </source>
</evidence>
<gene>
    <name evidence="7" type="ORF">QVH07_17125</name>
</gene>
<dbReference type="EMBL" id="JAUEPH010000009">
    <property type="protein sequence ID" value="MDN3205880.1"/>
    <property type="molecule type" value="Genomic_DNA"/>
</dbReference>
<keyword evidence="4" id="KW-0479">Metal-binding</keyword>
<dbReference type="RefSeq" id="WP_290002867.1">
    <property type="nucleotide sequence ID" value="NZ_JAUEPH010000009.1"/>
</dbReference>
<organism evidence="7 8">
    <name type="scientific">Algoriphagus sediminis</name>
    <dbReference type="NCBI Taxonomy" id="3057113"/>
    <lineage>
        <taxon>Bacteria</taxon>
        <taxon>Pseudomonadati</taxon>
        <taxon>Bacteroidota</taxon>
        <taxon>Cytophagia</taxon>
        <taxon>Cytophagales</taxon>
        <taxon>Cyclobacteriaceae</taxon>
        <taxon>Algoriphagus</taxon>
    </lineage>
</organism>
<keyword evidence="8" id="KW-1185">Reference proteome</keyword>
<reference evidence="7" key="1">
    <citation type="submission" date="2023-06" db="EMBL/GenBank/DDBJ databases">
        <title>Robiginitalea aurantiacus sp. nov. and Algoriphagus sediminis sp. nov., isolated from coastal sediment.</title>
        <authorList>
            <person name="Zhou Z.Y."/>
            <person name="An J."/>
            <person name="Jia Y.W."/>
            <person name="Du Z.J."/>
        </authorList>
    </citation>
    <scope>NUCLEOTIDE SEQUENCE</scope>
    <source>
        <strain evidence="7">C2-7</strain>
    </source>
</reference>
<comment type="similarity">
    <text evidence="2 6">Belongs to the FPP/GGPP synthase family.</text>
</comment>
<dbReference type="Gene3D" id="1.10.600.10">
    <property type="entry name" value="Farnesyl Diphosphate Synthase"/>
    <property type="match status" value="1"/>
</dbReference>
<evidence type="ECO:0000256" key="5">
    <source>
        <dbReference type="ARBA" id="ARBA00022842"/>
    </source>
</evidence>
<evidence type="ECO:0000256" key="3">
    <source>
        <dbReference type="ARBA" id="ARBA00022679"/>
    </source>
</evidence>
<evidence type="ECO:0000256" key="2">
    <source>
        <dbReference type="ARBA" id="ARBA00006706"/>
    </source>
</evidence>
<keyword evidence="5" id="KW-0460">Magnesium</keyword>
<evidence type="ECO:0000256" key="6">
    <source>
        <dbReference type="RuleBase" id="RU004466"/>
    </source>
</evidence>
<comment type="caution">
    <text evidence="7">The sequence shown here is derived from an EMBL/GenBank/DDBJ whole genome shotgun (WGS) entry which is preliminary data.</text>
</comment>
<dbReference type="PANTHER" id="PTHR12001">
    <property type="entry name" value="GERANYLGERANYL PYROPHOSPHATE SYNTHASE"/>
    <property type="match status" value="1"/>
</dbReference>
<evidence type="ECO:0000313" key="8">
    <source>
        <dbReference type="Proteomes" id="UP001171916"/>
    </source>
</evidence>
<proteinExistence type="inferred from homology"/>
<name>A0ABT7YH71_9BACT</name>